<dbReference type="Proteomes" id="UP001596470">
    <property type="component" value="Unassembled WGS sequence"/>
</dbReference>
<dbReference type="InterPro" id="IPR055370">
    <property type="entry name" value="Lsr2_DNA-bd"/>
</dbReference>
<evidence type="ECO:0000313" key="5">
    <source>
        <dbReference type="Proteomes" id="UP001596470"/>
    </source>
</evidence>
<organism evidence="4 5">
    <name type="scientific">Glycomyces mayteni</name>
    <dbReference type="NCBI Taxonomy" id="543887"/>
    <lineage>
        <taxon>Bacteria</taxon>
        <taxon>Bacillati</taxon>
        <taxon>Actinomycetota</taxon>
        <taxon>Actinomycetes</taxon>
        <taxon>Glycomycetales</taxon>
        <taxon>Glycomycetaceae</taxon>
        <taxon>Glycomyces</taxon>
    </lineage>
</organism>
<feature type="domain" description="Lsr2 DNA-binding" evidence="3">
    <location>
        <begin position="78"/>
        <end position="113"/>
    </location>
</feature>
<evidence type="ECO:0000259" key="3">
    <source>
        <dbReference type="Pfam" id="PF23359"/>
    </source>
</evidence>
<comment type="caution">
    <text evidence="4">The sequence shown here is derived from an EMBL/GenBank/DDBJ whole genome shotgun (WGS) entry which is preliminary data.</text>
</comment>
<protein>
    <submittedName>
        <fullName evidence="4">Lsr2 family protein</fullName>
    </submittedName>
</protein>
<proteinExistence type="predicted"/>
<evidence type="ECO:0000259" key="2">
    <source>
        <dbReference type="Pfam" id="PF11774"/>
    </source>
</evidence>
<name>A0ABW2D5X9_9ACTN</name>
<dbReference type="EMBL" id="JBHSYS010000001">
    <property type="protein sequence ID" value="MFC6956429.1"/>
    <property type="molecule type" value="Genomic_DNA"/>
</dbReference>
<accession>A0ABW2D5X9</accession>
<dbReference type="Gene3D" id="3.30.60.230">
    <property type="entry name" value="Lsr2, dimerization domain"/>
    <property type="match status" value="1"/>
</dbReference>
<dbReference type="Gene3D" id="4.10.320.10">
    <property type="entry name" value="E3-binding domain"/>
    <property type="match status" value="1"/>
</dbReference>
<dbReference type="Pfam" id="PF11774">
    <property type="entry name" value="Lsr2"/>
    <property type="match status" value="1"/>
</dbReference>
<evidence type="ECO:0000256" key="1">
    <source>
        <dbReference type="ARBA" id="ARBA00023125"/>
    </source>
</evidence>
<feature type="domain" description="Lsr2 dimerization" evidence="2">
    <location>
        <begin position="1"/>
        <end position="55"/>
    </location>
</feature>
<dbReference type="InterPro" id="IPR042261">
    <property type="entry name" value="Lsr2-like_dimerization"/>
</dbReference>
<dbReference type="InterPro" id="IPR024412">
    <property type="entry name" value="Lsr2_dim_dom"/>
</dbReference>
<dbReference type="RefSeq" id="WP_382355520.1">
    <property type="nucleotide sequence ID" value="NZ_JBHMBP010000004.1"/>
</dbReference>
<keyword evidence="5" id="KW-1185">Reference proteome</keyword>
<keyword evidence="1" id="KW-0238">DNA-binding</keyword>
<sequence>MAKKTVVTLFDDIDGSEAAESVEFGIDGYLYSVDLSGAHADELRDRLTAYREFGTELGRYHVARAVPPRVPRVPTRDDRDRNRDIRRWAEENDLPVKTRGKLPDGVVAKYNEAHAG</sequence>
<gene>
    <name evidence="4" type="ORF">ACFQS3_04380</name>
</gene>
<reference evidence="5" key="1">
    <citation type="journal article" date="2019" name="Int. J. Syst. Evol. Microbiol.">
        <title>The Global Catalogue of Microorganisms (GCM) 10K type strain sequencing project: providing services to taxonomists for standard genome sequencing and annotation.</title>
        <authorList>
            <consortium name="The Broad Institute Genomics Platform"/>
            <consortium name="The Broad Institute Genome Sequencing Center for Infectious Disease"/>
            <person name="Wu L."/>
            <person name="Ma J."/>
        </authorList>
    </citation>
    <scope>NUCLEOTIDE SEQUENCE [LARGE SCALE GENOMIC DNA]</scope>
    <source>
        <strain evidence="5">KACC 12634</strain>
    </source>
</reference>
<dbReference type="Pfam" id="PF23359">
    <property type="entry name" value="Lsr2_DNA-bd"/>
    <property type="match status" value="1"/>
</dbReference>
<evidence type="ECO:0000313" key="4">
    <source>
        <dbReference type="EMBL" id="MFC6956429.1"/>
    </source>
</evidence>
<dbReference type="InterPro" id="IPR036625">
    <property type="entry name" value="E3-bd_dom_sf"/>
</dbReference>